<dbReference type="AlphaFoldDB" id="A0AAV2S5B9"/>
<reference evidence="3 4" key="1">
    <citation type="submission" date="2024-05" db="EMBL/GenBank/DDBJ databases">
        <authorList>
            <person name="Wallberg A."/>
        </authorList>
    </citation>
    <scope>NUCLEOTIDE SEQUENCE [LARGE SCALE GENOMIC DNA]</scope>
</reference>
<evidence type="ECO:0000313" key="3">
    <source>
        <dbReference type="EMBL" id="CAL4159340.1"/>
    </source>
</evidence>
<feature type="non-terminal residue" evidence="3">
    <location>
        <position position="1041"/>
    </location>
</feature>
<name>A0AAV2S5B9_MEGNR</name>
<organism evidence="3 4">
    <name type="scientific">Meganyctiphanes norvegica</name>
    <name type="common">Northern krill</name>
    <name type="synonym">Thysanopoda norvegica</name>
    <dbReference type="NCBI Taxonomy" id="48144"/>
    <lineage>
        <taxon>Eukaryota</taxon>
        <taxon>Metazoa</taxon>
        <taxon>Ecdysozoa</taxon>
        <taxon>Arthropoda</taxon>
        <taxon>Crustacea</taxon>
        <taxon>Multicrustacea</taxon>
        <taxon>Malacostraca</taxon>
        <taxon>Eumalacostraca</taxon>
        <taxon>Eucarida</taxon>
        <taxon>Euphausiacea</taxon>
        <taxon>Euphausiidae</taxon>
        <taxon>Meganyctiphanes</taxon>
    </lineage>
</organism>
<comment type="caution">
    <text evidence="3">The sequence shown here is derived from an EMBL/GenBank/DDBJ whole genome shotgun (WGS) entry which is preliminary data.</text>
</comment>
<feature type="region of interest" description="Disordered" evidence="2">
    <location>
        <begin position="41"/>
        <end position="62"/>
    </location>
</feature>
<feature type="compositionally biased region" description="Polar residues" evidence="2">
    <location>
        <begin position="773"/>
        <end position="784"/>
    </location>
</feature>
<feature type="coiled-coil region" evidence="1">
    <location>
        <begin position="637"/>
        <end position="693"/>
    </location>
</feature>
<keyword evidence="1" id="KW-0175">Coiled coil</keyword>
<sequence length="1041" mass="119337">MEVMCNLQPPAVNILNSSFSSDVASIPSQNLGEISTFSDISDSELDTREETPLGKNESQRKFSHGVNGNEIISSTEVTYKTAACNKMNTYSLNHNQKNAIQNPNELLQNKYSDDKASSVQSLNDIKSTLQENGNLVNDRKLLDDIMKSIDNTIICTNNKQDMKSDITTLPSAILLKNKDSETVNSSSIQNIQAVANGHPKLMDERKQKNKIIDRCEDPIKQCVSEDINKNKNRSNNNAPINNVFGYASLGSGMNTHLVEKHANVTENMSYHMKTIDRDVSKSFNQEKHVTFVNDSLETSYNNRQGEERSEEINNEGNVQLQQKLLSHLSKIRWQLGGWEDIQRLPPDGERESEAFMNKVMQLLQEQNLKKKHLEEELYASRSSMAKASEELYVLRRLKESRNIRLKEADAQLKILHSEWTRSQKESKSNIIKLNKNCAHLKEVKKQLESQIEDLKHQNANLMVLKAENNRMNLTLEEMRMQLTESQRQSAEVLEENERLNTKLEEFVPKFKHMEEVEMPRITQDNRILKDKCLSFEEEVKTSTLAKLHLEGDLELLKKQHNSLLQKVIQQEQQKQAVTIECDNFKKQYVDIKQNVHSSKEEIRCHYQKQMENLMAKKSENFQKQLNDQVTGLKENLLAQLNTQRDAHNHQIEIMRKEQKEETERLNHYWQRHITQLERELNNVKHMNENLIAQRKGFIVAVTAILGPSETQNLVGNLTNHHSNRLSSFSFNRHINHEVSKKPSEIGKTSQDDPSTLLRSNTIERVVKRRSVHSRNNSRPNSGTTKEAMRLPLIVGNDTSSESDASDGRTTVRHAASGQNRNVNSNLGSNVEPKNSSNPSGNRNTYGSRNVVNNTNKEKFDMNTMSHKDKLNVNFEGAAEHFPMQYIADINVKRKNVNYYEQGIQRSNLVIDSNAKNILQPEINSENIHTPVNSDRDQKHISRDNDIGVNQGNRADSNYVNQISIESQLFAKQKRQVNEKLPNTIINNNQVSYLSENFPNKINLASDILEANDTLDSDESEIQKKHISKVDEEMARLVEELK</sequence>
<evidence type="ECO:0000256" key="2">
    <source>
        <dbReference type="SAM" id="MobiDB-lite"/>
    </source>
</evidence>
<keyword evidence="4" id="KW-1185">Reference proteome</keyword>
<feature type="compositionally biased region" description="Polar residues" evidence="2">
    <location>
        <begin position="816"/>
        <end position="854"/>
    </location>
</feature>
<proteinExistence type="predicted"/>
<feature type="coiled-coil region" evidence="1">
    <location>
        <begin position="430"/>
        <end position="502"/>
    </location>
</feature>
<feature type="compositionally biased region" description="Polar residues" evidence="2">
    <location>
        <begin position="746"/>
        <end position="762"/>
    </location>
</feature>
<gene>
    <name evidence="3" type="ORF">MNOR_LOCUS32265</name>
</gene>
<feature type="region of interest" description="Disordered" evidence="2">
    <location>
        <begin position="737"/>
        <end position="856"/>
    </location>
</feature>
<dbReference type="EMBL" id="CAXKWB010043482">
    <property type="protein sequence ID" value="CAL4159340.1"/>
    <property type="molecule type" value="Genomic_DNA"/>
</dbReference>
<evidence type="ECO:0000256" key="1">
    <source>
        <dbReference type="SAM" id="Coils"/>
    </source>
</evidence>
<evidence type="ECO:0000313" key="4">
    <source>
        <dbReference type="Proteomes" id="UP001497623"/>
    </source>
</evidence>
<feature type="compositionally biased region" description="Basic and acidic residues" evidence="2">
    <location>
        <begin position="45"/>
        <end position="60"/>
    </location>
</feature>
<protein>
    <submittedName>
        <fullName evidence="3">Uncharacterized protein</fullName>
    </submittedName>
</protein>
<accession>A0AAV2S5B9</accession>
<dbReference type="Proteomes" id="UP001497623">
    <property type="component" value="Unassembled WGS sequence"/>
</dbReference>